<keyword evidence="16" id="KW-1185">Reference proteome</keyword>
<protein>
    <recommendedName>
        <fullName evidence="14">Cytochrome b561 bacterial/Ni-hydrogenase domain-containing protein</fullName>
    </recommendedName>
</protein>
<organism evidence="15 16">
    <name type="scientific">Shewanella khirikhana</name>
    <dbReference type="NCBI Taxonomy" id="1965282"/>
    <lineage>
        <taxon>Bacteria</taxon>
        <taxon>Pseudomonadati</taxon>
        <taxon>Pseudomonadota</taxon>
        <taxon>Gammaproteobacteria</taxon>
        <taxon>Alteromonadales</taxon>
        <taxon>Shewanellaceae</taxon>
        <taxon>Shewanella</taxon>
    </lineage>
</organism>
<keyword evidence="9 13" id="KW-1133">Transmembrane helix</keyword>
<evidence type="ECO:0000256" key="12">
    <source>
        <dbReference type="SAM" id="MobiDB-lite"/>
    </source>
</evidence>
<dbReference type="PANTHER" id="PTHR30485">
    <property type="entry name" value="NI/FE-HYDROGENASE 1 B-TYPE CYTOCHROME SUBUNIT"/>
    <property type="match status" value="1"/>
</dbReference>
<evidence type="ECO:0000256" key="7">
    <source>
        <dbReference type="ARBA" id="ARBA00022723"/>
    </source>
</evidence>
<dbReference type="PRINTS" id="PR00161">
    <property type="entry name" value="NIHGNASECYTB"/>
</dbReference>
<evidence type="ECO:0000256" key="1">
    <source>
        <dbReference type="ARBA" id="ARBA00004651"/>
    </source>
</evidence>
<evidence type="ECO:0000259" key="14">
    <source>
        <dbReference type="Pfam" id="PF01292"/>
    </source>
</evidence>
<dbReference type="EMBL" id="CP020373">
    <property type="protein sequence ID" value="AZQ10216.1"/>
    <property type="molecule type" value="Genomic_DNA"/>
</dbReference>
<dbReference type="InterPro" id="IPR000516">
    <property type="entry name" value="Ni-dep_Hydgase_cyt-B"/>
</dbReference>
<proteinExistence type="inferred from homology"/>
<feature type="transmembrane region" description="Helical" evidence="13">
    <location>
        <begin position="200"/>
        <end position="219"/>
    </location>
</feature>
<dbReference type="InterPro" id="IPR011577">
    <property type="entry name" value="Cyt_b561_bac/Ni-Hgenase"/>
</dbReference>
<evidence type="ECO:0000256" key="13">
    <source>
        <dbReference type="SAM" id="Phobius"/>
    </source>
</evidence>
<keyword evidence="4" id="KW-1003">Cell membrane</keyword>
<feature type="transmembrane region" description="Helical" evidence="13">
    <location>
        <begin position="61"/>
        <end position="80"/>
    </location>
</feature>
<keyword evidence="10" id="KW-0408">Iron</keyword>
<evidence type="ECO:0000256" key="3">
    <source>
        <dbReference type="ARBA" id="ARBA00022448"/>
    </source>
</evidence>
<evidence type="ECO:0000256" key="9">
    <source>
        <dbReference type="ARBA" id="ARBA00022989"/>
    </source>
</evidence>
<comment type="subcellular location">
    <subcellularLocation>
        <location evidence="1">Cell membrane</location>
        <topology evidence="1">Multi-pass membrane protein</topology>
    </subcellularLocation>
</comment>
<keyword evidence="8" id="KW-0249">Electron transport</keyword>
<accession>A0ABM7D1L7</accession>
<name>A0ABM7D1L7_9GAMM</name>
<dbReference type="RefSeq" id="WP_126166601.1">
    <property type="nucleotide sequence ID" value="NZ_CP020373.1"/>
</dbReference>
<keyword evidence="6 13" id="KW-0812">Transmembrane</keyword>
<keyword evidence="7" id="KW-0479">Metal-binding</keyword>
<keyword evidence="5" id="KW-0349">Heme</keyword>
<evidence type="ECO:0000256" key="8">
    <source>
        <dbReference type="ARBA" id="ARBA00022982"/>
    </source>
</evidence>
<comment type="similarity">
    <text evidence="2">Belongs to the HupC/HyaC/HydC family.</text>
</comment>
<feature type="region of interest" description="Disordered" evidence="12">
    <location>
        <begin position="240"/>
        <end position="261"/>
    </location>
</feature>
<keyword evidence="11 13" id="KW-0472">Membrane</keyword>
<feature type="domain" description="Cytochrome b561 bacterial/Ni-hydrogenase" evidence="14">
    <location>
        <begin position="13"/>
        <end position="234"/>
    </location>
</feature>
<keyword evidence="3" id="KW-0813">Transport</keyword>
<dbReference type="PANTHER" id="PTHR30485:SF2">
    <property type="entry name" value="BLL0597 PROTEIN"/>
    <property type="match status" value="1"/>
</dbReference>
<evidence type="ECO:0000313" key="15">
    <source>
        <dbReference type="EMBL" id="AZQ10216.1"/>
    </source>
</evidence>
<feature type="transmembrane region" description="Helical" evidence="13">
    <location>
        <begin position="124"/>
        <end position="142"/>
    </location>
</feature>
<dbReference type="InterPro" id="IPR016174">
    <property type="entry name" value="Di-haem_cyt_TM"/>
</dbReference>
<gene>
    <name evidence="15" type="ORF">STH12_01080</name>
</gene>
<dbReference type="Gene3D" id="1.20.950.20">
    <property type="entry name" value="Transmembrane di-heme cytochromes, Chain C"/>
    <property type="match status" value="1"/>
</dbReference>
<evidence type="ECO:0000256" key="5">
    <source>
        <dbReference type="ARBA" id="ARBA00022617"/>
    </source>
</evidence>
<feature type="transmembrane region" description="Helical" evidence="13">
    <location>
        <begin position="20"/>
        <end position="41"/>
    </location>
</feature>
<reference evidence="16" key="1">
    <citation type="submission" date="2017-03" db="EMBL/GenBank/DDBJ databases">
        <title>Full genome sequence of a non-lethal Shewanella isolate that potentiates virulence of Vibio parahaemolyticus causing acute hepatopancreatic necrosis disease (AHPND) in shrimp.</title>
        <authorList>
            <person name="Prachumwat A."/>
            <person name="Sritunyalucksana K."/>
        </authorList>
    </citation>
    <scope>NUCLEOTIDE SEQUENCE [LARGE SCALE GENOMIC DNA]</scope>
    <source>
        <strain evidence="16">TH2012</strain>
    </source>
</reference>
<evidence type="ECO:0000256" key="2">
    <source>
        <dbReference type="ARBA" id="ARBA00008622"/>
    </source>
</evidence>
<dbReference type="InterPro" id="IPR051542">
    <property type="entry name" value="Hydrogenase_cytochrome"/>
</dbReference>
<evidence type="ECO:0000256" key="6">
    <source>
        <dbReference type="ARBA" id="ARBA00022692"/>
    </source>
</evidence>
<dbReference type="Pfam" id="PF01292">
    <property type="entry name" value="Ni_hydr_CYTB"/>
    <property type="match status" value="1"/>
</dbReference>
<sequence length="261" mass="28676">MTPEIKTLREYRVWPLPVRLFHWVNLLLVLTLSFLGLVMLFKPELGISGTDAKVGLKTAHVVVGYLFIANLALRLIYGLVSRGYGSLGHMLPGPSSIKTLAEYKARTKRGEKPEYLGHNPKGKLAVGAMVLLMLVIGVTGLYRAGTDIYYPPFGSSIQSQIVRDGASAANIKPYDDTFVDKAKADAIKPMKSLAGKTHVYAVYLLWLFAVIHIAAVIYTDNRKQPGIISAMFSGRKWLQQPPADVPDGAENRDISQEQGGH</sequence>
<feature type="compositionally biased region" description="Basic and acidic residues" evidence="12">
    <location>
        <begin position="249"/>
        <end position="261"/>
    </location>
</feature>
<dbReference type="Proteomes" id="UP000278437">
    <property type="component" value="Chromosome"/>
</dbReference>
<evidence type="ECO:0000256" key="10">
    <source>
        <dbReference type="ARBA" id="ARBA00023004"/>
    </source>
</evidence>
<evidence type="ECO:0000256" key="4">
    <source>
        <dbReference type="ARBA" id="ARBA00022475"/>
    </source>
</evidence>
<evidence type="ECO:0000256" key="11">
    <source>
        <dbReference type="ARBA" id="ARBA00023136"/>
    </source>
</evidence>
<dbReference type="SUPFAM" id="SSF81342">
    <property type="entry name" value="Transmembrane di-heme cytochromes"/>
    <property type="match status" value="1"/>
</dbReference>
<evidence type="ECO:0000313" key="16">
    <source>
        <dbReference type="Proteomes" id="UP000278437"/>
    </source>
</evidence>